<keyword evidence="1" id="KW-0732">Signal</keyword>
<dbReference type="PANTHER" id="PTHR33361:SF2">
    <property type="entry name" value="DUF885 DOMAIN-CONTAINING PROTEIN"/>
    <property type="match status" value="1"/>
</dbReference>
<dbReference type="Proteomes" id="UP000254677">
    <property type="component" value="Unassembled WGS sequence"/>
</dbReference>
<name>A0A378IYT5_9GAMM</name>
<proteinExistence type="predicted"/>
<evidence type="ECO:0000256" key="1">
    <source>
        <dbReference type="SAM" id="SignalP"/>
    </source>
</evidence>
<keyword evidence="3" id="KW-1185">Reference proteome</keyword>
<accession>A0A378IYT5</accession>
<dbReference type="AlphaFoldDB" id="A0A378IYT5"/>
<evidence type="ECO:0000313" key="2">
    <source>
        <dbReference type="EMBL" id="STX40535.1"/>
    </source>
</evidence>
<evidence type="ECO:0000313" key="3">
    <source>
        <dbReference type="Proteomes" id="UP000254677"/>
    </source>
</evidence>
<feature type="signal peptide" evidence="1">
    <location>
        <begin position="1"/>
        <end position="25"/>
    </location>
</feature>
<dbReference type="EMBL" id="UGOA01000001">
    <property type="protein sequence ID" value="STX40535.1"/>
    <property type="molecule type" value="Genomic_DNA"/>
</dbReference>
<feature type="chain" id="PRO_5016829322" evidence="1">
    <location>
        <begin position="26"/>
        <end position="597"/>
    </location>
</feature>
<dbReference type="PANTHER" id="PTHR33361">
    <property type="entry name" value="GLR0591 PROTEIN"/>
    <property type="match status" value="1"/>
</dbReference>
<protein>
    <submittedName>
        <fullName evidence="2">Secreted protein</fullName>
    </submittedName>
</protein>
<dbReference type="InterPro" id="IPR010281">
    <property type="entry name" value="DUF885"/>
</dbReference>
<gene>
    <name evidence="2" type="ORF">NCTC13292_00284</name>
</gene>
<organism evidence="2 3">
    <name type="scientific">Legionella donaldsonii</name>
    <dbReference type="NCBI Taxonomy" id="45060"/>
    <lineage>
        <taxon>Bacteria</taxon>
        <taxon>Pseudomonadati</taxon>
        <taxon>Pseudomonadota</taxon>
        <taxon>Gammaproteobacteria</taxon>
        <taxon>Legionellales</taxon>
        <taxon>Legionellaceae</taxon>
        <taxon>Legionella</taxon>
    </lineage>
</organism>
<sequence>MSLKRNFLRVSFCLLVSLFVLKSMAYSYPPTERKKMSQQFADLADDYEKSLFDYSPELGLFWGKTNVAQDRFMDASIEAYNQWLQKEDDFLLALYRIDEKALQGSSQYLTYLLLKETLEAKKASRICREELWDINPSFGWHNKMAIVAEKQPVGTPEYRQFALTRWQTFDKVVDNQIDNLKLGLSLGYTAPKPAVTRVLAQLKIVLNSPIDASPYFDFARRDGDEAFKTQVTLLIQTVINPAIKKYVDYLEKDYLPKARHEIGVMALPAGSACYLAKIKQETTLGLSPDEIHALGLQAIQKLSGEVGEIGMKKYGTDNMTVIFQRAKEESEDYFSTEQDILDYNVAALERAKAKVSNWFDLRPKTEGILRPYPAHRAKTGASGEYHPPNEEGTEPGVFYINTYEPEKRSRIDQEATLFHELIPGHHFQIALLYENKTIPTLNRYLFNAGFGEGWALYVERLADEMQLYQDDISRLGMLSNETLRAARLVVDTGIHAFHWSREKAVAYLKQHTALSENIIEGEVDRYIMMPGQATAYMLGKYEIESLRQLAKEQLGSRFDIRQFHNQVLKNGVVSLPLLRTQIESWLEKQKGVNPPGQ</sequence>
<dbReference type="Pfam" id="PF05960">
    <property type="entry name" value="DUF885"/>
    <property type="match status" value="1"/>
</dbReference>
<reference evidence="2 3" key="1">
    <citation type="submission" date="2018-06" db="EMBL/GenBank/DDBJ databases">
        <authorList>
            <consortium name="Pathogen Informatics"/>
            <person name="Doyle S."/>
        </authorList>
    </citation>
    <scope>NUCLEOTIDE SEQUENCE [LARGE SCALE GENOMIC DNA]</scope>
    <source>
        <strain evidence="2 3">NCTC13292</strain>
    </source>
</reference>